<evidence type="ECO:0008006" key="4">
    <source>
        <dbReference type="Google" id="ProtNLM"/>
    </source>
</evidence>
<dbReference type="PANTHER" id="PTHR33825:SF5">
    <property type="entry name" value="TRANSMEMBRANE PROTEIN"/>
    <property type="match status" value="1"/>
</dbReference>
<protein>
    <recommendedName>
        <fullName evidence="4">DUF948 domain-containing protein</fullName>
    </recommendedName>
</protein>
<evidence type="ECO:0000313" key="2">
    <source>
        <dbReference type="EMBL" id="APB33703.1"/>
    </source>
</evidence>
<dbReference type="OrthoDB" id="465155at2"/>
<proteinExistence type="predicted"/>
<dbReference type="Proteomes" id="UP000180235">
    <property type="component" value="Chromosome"/>
</dbReference>
<dbReference type="STRING" id="1188229.GlitD10_1382"/>
<keyword evidence="3" id="KW-1185">Reference proteome</keyword>
<dbReference type="AlphaFoldDB" id="A0A1J0ACQ9"/>
<dbReference type="KEGG" id="glt:GlitD10_1382"/>
<evidence type="ECO:0000256" key="1">
    <source>
        <dbReference type="SAM" id="MobiDB-lite"/>
    </source>
</evidence>
<dbReference type="RefSeq" id="WP_071454250.1">
    <property type="nucleotide sequence ID" value="NZ_CP017675.1"/>
</dbReference>
<dbReference type="PANTHER" id="PTHR33825">
    <property type="entry name" value="CHITINASE-LIKE PROTEIN"/>
    <property type="match status" value="1"/>
</dbReference>
<dbReference type="EMBL" id="CP017675">
    <property type="protein sequence ID" value="APB33703.1"/>
    <property type="molecule type" value="Genomic_DNA"/>
</dbReference>
<reference evidence="2 3" key="1">
    <citation type="submission" date="2016-10" db="EMBL/GenBank/DDBJ databases">
        <title>Description of Gloeomargarita lithophora gen. nov., sp. nov., a thylakoid-bearing basal-branching cyanobacterium with intracellular carbonates, and proposal for Gloeomargaritales ord. nov.</title>
        <authorList>
            <person name="Moreira D."/>
            <person name="Tavera R."/>
            <person name="Benzerara K."/>
            <person name="Skouri-Panet F."/>
            <person name="Couradeau E."/>
            <person name="Gerard E."/>
            <person name="Loussert C."/>
            <person name="Novelo E."/>
            <person name="Zivanovic Y."/>
            <person name="Lopez-Garcia P."/>
        </authorList>
    </citation>
    <scope>NUCLEOTIDE SEQUENCE [LARGE SCALE GENOMIC DNA]</scope>
    <source>
        <strain evidence="2 3">D10</strain>
    </source>
</reference>
<sequence length="143" mass="15630">MAEAVFVLGLSLLLVAVSLTAVLIALIPAVQEIARAARSIDKLADTLSRDLPPTLDALRLTGMEISDLTDDVSQGVQSANRIVEQVNQSVQGTRQTVRRTQASTRSVWVGVKAAWNTWKRPEPPPYRLPPERQSLPQPESPPE</sequence>
<gene>
    <name evidence="2" type="ORF">GlitD10_1382</name>
</gene>
<feature type="region of interest" description="Disordered" evidence="1">
    <location>
        <begin position="119"/>
        <end position="143"/>
    </location>
</feature>
<evidence type="ECO:0000313" key="3">
    <source>
        <dbReference type="Proteomes" id="UP000180235"/>
    </source>
</evidence>
<organism evidence="2 3">
    <name type="scientific">Gloeomargarita lithophora Alchichica-D10</name>
    <dbReference type="NCBI Taxonomy" id="1188229"/>
    <lineage>
        <taxon>Bacteria</taxon>
        <taxon>Bacillati</taxon>
        <taxon>Cyanobacteriota</taxon>
        <taxon>Cyanophyceae</taxon>
        <taxon>Gloeomargaritales</taxon>
        <taxon>Gloeomargaritaceae</taxon>
        <taxon>Gloeomargarita</taxon>
    </lineage>
</organism>
<name>A0A1J0ACQ9_9CYAN</name>
<accession>A0A1J0ACQ9</accession>